<reference evidence="1 2" key="1">
    <citation type="submission" date="2019-10" db="EMBL/GenBank/DDBJ databases">
        <authorList>
            <person name="Karimi E."/>
        </authorList>
    </citation>
    <scope>NUCLEOTIDE SEQUENCE [LARGE SCALE GENOMIC DNA]</scope>
    <source>
        <strain evidence="1">Pantoea sp. 111</strain>
    </source>
</reference>
<dbReference type="AlphaFoldDB" id="A0AAX3JAX2"/>
<organism evidence="1 2">
    <name type="scientific">Pantoea brenneri</name>
    <dbReference type="NCBI Taxonomy" id="472694"/>
    <lineage>
        <taxon>Bacteria</taxon>
        <taxon>Pseudomonadati</taxon>
        <taxon>Pseudomonadota</taxon>
        <taxon>Gammaproteobacteria</taxon>
        <taxon>Enterobacterales</taxon>
        <taxon>Erwiniaceae</taxon>
        <taxon>Pantoea</taxon>
    </lineage>
</organism>
<name>A0AAX3JAX2_9GAMM</name>
<gene>
    <name evidence="1" type="ORF">PANT111_40239</name>
</gene>
<dbReference type="EMBL" id="CABWMH010000034">
    <property type="protein sequence ID" value="VXC42711.1"/>
    <property type="molecule type" value="Genomic_DNA"/>
</dbReference>
<evidence type="ECO:0000313" key="1">
    <source>
        <dbReference type="EMBL" id="VXC42711.1"/>
    </source>
</evidence>
<evidence type="ECO:0000313" key="2">
    <source>
        <dbReference type="Proteomes" id="UP000433737"/>
    </source>
</evidence>
<dbReference type="Proteomes" id="UP000433737">
    <property type="component" value="Unassembled WGS sequence"/>
</dbReference>
<protein>
    <submittedName>
        <fullName evidence="1">Uncharacterized protein</fullName>
    </submittedName>
</protein>
<accession>A0AAX3JAX2</accession>
<proteinExistence type="predicted"/>
<comment type="caution">
    <text evidence="1">The sequence shown here is derived from an EMBL/GenBank/DDBJ whole genome shotgun (WGS) entry which is preliminary data.</text>
</comment>
<sequence>MNTVMIVPAAPPLYPQRHRVCRLHNVFSRPAQSVAQARMAARKDNACPPVLTLLSLPENTGRPASVASERRISLAMMHQAEALERLICEAETALASQSVRTYRQWYSHWRRRGVRVNDLLDMTWVWRQSARTD</sequence>